<dbReference type="Gene3D" id="1.10.443.10">
    <property type="entry name" value="Intergrase catalytic core"/>
    <property type="match status" value="1"/>
</dbReference>
<dbReference type="Pfam" id="PF00589">
    <property type="entry name" value="Phage_integrase"/>
    <property type="match status" value="1"/>
</dbReference>
<dbReference type="InterPro" id="IPR013762">
    <property type="entry name" value="Integrase-like_cat_sf"/>
</dbReference>
<comment type="similarity">
    <text evidence="1">Belongs to the 'phage' integrase family.</text>
</comment>
<dbReference type="CDD" id="cd00397">
    <property type="entry name" value="DNA_BRE_C"/>
    <property type="match status" value="1"/>
</dbReference>
<dbReference type="PANTHER" id="PTHR30349:SF41">
    <property type="entry name" value="INTEGRASE_RECOMBINASE PROTEIN MJ0367-RELATED"/>
    <property type="match status" value="1"/>
</dbReference>
<dbReference type="GO" id="GO:0003677">
    <property type="term" value="F:DNA binding"/>
    <property type="evidence" value="ECO:0007669"/>
    <property type="project" value="UniProtKB-KW"/>
</dbReference>
<dbReference type="InterPro" id="IPR050090">
    <property type="entry name" value="Tyrosine_recombinase_XerCD"/>
</dbReference>
<dbReference type="GO" id="GO:0006310">
    <property type="term" value="P:DNA recombination"/>
    <property type="evidence" value="ECO:0007669"/>
    <property type="project" value="UniProtKB-KW"/>
</dbReference>
<keyword evidence="3" id="KW-0233">DNA recombination</keyword>
<organism evidence="5 6">
    <name type="scientific">Crossiella cryophila</name>
    <dbReference type="NCBI Taxonomy" id="43355"/>
    <lineage>
        <taxon>Bacteria</taxon>
        <taxon>Bacillati</taxon>
        <taxon>Actinomycetota</taxon>
        <taxon>Actinomycetes</taxon>
        <taxon>Pseudonocardiales</taxon>
        <taxon>Pseudonocardiaceae</taxon>
        <taxon>Crossiella</taxon>
    </lineage>
</organism>
<accession>A0A7W7CE23</accession>
<evidence type="ECO:0000256" key="3">
    <source>
        <dbReference type="ARBA" id="ARBA00023172"/>
    </source>
</evidence>
<dbReference type="Proteomes" id="UP000533598">
    <property type="component" value="Unassembled WGS sequence"/>
</dbReference>
<dbReference type="InterPro" id="IPR011010">
    <property type="entry name" value="DNA_brk_join_enz"/>
</dbReference>
<evidence type="ECO:0000256" key="1">
    <source>
        <dbReference type="ARBA" id="ARBA00008857"/>
    </source>
</evidence>
<dbReference type="GO" id="GO:0015074">
    <property type="term" value="P:DNA integration"/>
    <property type="evidence" value="ECO:0007669"/>
    <property type="project" value="InterPro"/>
</dbReference>
<dbReference type="InterPro" id="IPR002104">
    <property type="entry name" value="Integrase_catalytic"/>
</dbReference>
<dbReference type="RefSeq" id="WP_312988212.1">
    <property type="nucleotide sequence ID" value="NZ_BAAAUI010000001.1"/>
</dbReference>
<gene>
    <name evidence="5" type="ORF">HNR67_005600</name>
</gene>
<evidence type="ECO:0000313" key="6">
    <source>
        <dbReference type="Proteomes" id="UP000533598"/>
    </source>
</evidence>
<keyword evidence="2" id="KW-0238">DNA-binding</keyword>
<name>A0A7W7CE23_9PSEU</name>
<evidence type="ECO:0000313" key="5">
    <source>
        <dbReference type="EMBL" id="MBB4679482.1"/>
    </source>
</evidence>
<keyword evidence="6" id="KW-1185">Reference proteome</keyword>
<dbReference type="PANTHER" id="PTHR30349">
    <property type="entry name" value="PHAGE INTEGRASE-RELATED"/>
    <property type="match status" value="1"/>
</dbReference>
<sequence>MTAELEVARLLLAKLGVSAEQLLAEPAAETPMPLLRDYLPRVAGAVSASTREVYGPYWRRMVEVWGDRPLDQVTALEIKQLAEQTTHRAVVRKNSRSGRSAAEHLISAVRCVYRHAVNDELLREWDNPAIRVAKPRRLASTRRALPPARLAEINEVAGSTGNDPELDLTLLRLHTETACRRGGALSLRPKDLDPQQCLIRLREKGETTRWQPVSSTMMNTLVAHGEARGAEPDGPLFRYRNGRPITTRRYDHIWIRVGKHLPWVAIQQVTTHWIRYTTLTFVERNFGYGVARAYAGHFGKGDGGTTTTYIRAELYEVATALAALTGEPHPLAQMPG</sequence>
<dbReference type="InterPro" id="IPR010998">
    <property type="entry name" value="Integrase_recombinase_N"/>
</dbReference>
<dbReference type="SUPFAM" id="SSF56349">
    <property type="entry name" value="DNA breaking-rejoining enzymes"/>
    <property type="match status" value="1"/>
</dbReference>
<feature type="domain" description="Tyr recombinase" evidence="4">
    <location>
        <begin position="154"/>
        <end position="297"/>
    </location>
</feature>
<protein>
    <submittedName>
        <fullName evidence="5">Integrase</fullName>
    </submittedName>
</protein>
<evidence type="ECO:0000256" key="2">
    <source>
        <dbReference type="ARBA" id="ARBA00023125"/>
    </source>
</evidence>
<comment type="caution">
    <text evidence="5">The sequence shown here is derived from an EMBL/GenBank/DDBJ whole genome shotgun (WGS) entry which is preliminary data.</text>
</comment>
<dbReference type="Gene3D" id="1.10.150.130">
    <property type="match status" value="1"/>
</dbReference>
<dbReference type="AlphaFoldDB" id="A0A7W7CE23"/>
<evidence type="ECO:0000259" key="4">
    <source>
        <dbReference type="Pfam" id="PF00589"/>
    </source>
</evidence>
<proteinExistence type="inferred from homology"/>
<dbReference type="EMBL" id="JACHMH010000001">
    <property type="protein sequence ID" value="MBB4679482.1"/>
    <property type="molecule type" value="Genomic_DNA"/>
</dbReference>
<reference evidence="5 6" key="1">
    <citation type="submission" date="2020-08" db="EMBL/GenBank/DDBJ databases">
        <title>Sequencing the genomes of 1000 actinobacteria strains.</title>
        <authorList>
            <person name="Klenk H.-P."/>
        </authorList>
    </citation>
    <scope>NUCLEOTIDE SEQUENCE [LARGE SCALE GENOMIC DNA]</scope>
    <source>
        <strain evidence="5 6">DSM 44230</strain>
    </source>
</reference>